<feature type="chain" id="PRO_5022904177" description="Invasion associated locus B family protein" evidence="1">
    <location>
        <begin position="19"/>
        <end position="184"/>
    </location>
</feature>
<keyword evidence="3" id="KW-1185">Reference proteome</keyword>
<organism evidence="2 3">
    <name type="scientific">Sphingomonas panacisoli</name>
    <dbReference type="NCBI Taxonomy" id="1813879"/>
    <lineage>
        <taxon>Bacteria</taxon>
        <taxon>Pseudomonadati</taxon>
        <taxon>Pseudomonadota</taxon>
        <taxon>Alphaproteobacteria</taxon>
        <taxon>Sphingomonadales</taxon>
        <taxon>Sphingomonadaceae</taxon>
        <taxon>Sphingomonas</taxon>
    </lineage>
</organism>
<sequence>MISILSLLLQTAAAPAPAPAPAPAAAPVAPWTVVVRPKTDPAMTTTVVSAPASDGSGRLVVKCDSGAQQVVSVQFLSKTALGGPPDRPVTLTIDGGTPMGANWEFVEKGAFIRDDMAVTTITAALATSKAIKLATTTAAGVAVNATFAGPPSAAPITKVLAACGYTLGTPPVRAPQPAPTPAAK</sequence>
<dbReference type="KEGG" id="spai:FPZ24_01450"/>
<evidence type="ECO:0000256" key="1">
    <source>
        <dbReference type="SAM" id="SignalP"/>
    </source>
</evidence>
<dbReference type="Proteomes" id="UP000315673">
    <property type="component" value="Chromosome"/>
</dbReference>
<protein>
    <recommendedName>
        <fullName evidence="4">Invasion associated locus B family protein</fullName>
    </recommendedName>
</protein>
<feature type="signal peptide" evidence="1">
    <location>
        <begin position="1"/>
        <end position="18"/>
    </location>
</feature>
<dbReference type="AlphaFoldDB" id="A0A5B8LDZ1"/>
<reference evidence="2 3" key="1">
    <citation type="submission" date="2019-07" db="EMBL/GenBank/DDBJ databases">
        <title>Full genome sequence of Sphingomonas sp. 4R-6-7(HKS19).</title>
        <authorList>
            <person name="Im W.-T."/>
        </authorList>
    </citation>
    <scope>NUCLEOTIDE SEQUENCE [LARGE SCALE GENOMIC DNA]</scope>
    <source>
        <strain evidence="2 3">HKS19</strain>
    </source>
</reference>
<proteinExistence type="predicted"/>
<dbReference type="OrthoDB" id="7583018at2"/>
<name>A0A5B8LDZ1_9SPHN</name>
<evidence type="ECO:0008006" key="4">
    <source>
        <dbReference type="Google" id="ProtNLM"/>
    </source>
</evidence>
<gene>
    <name evidence="2" type="ORF">FPZ24_01450</name>
</gene>
<evidence type="ECO:0000313" key="3">
    <source>
        <dbReference type="Proteomes" id="UP000315673"/>
    </source>
</evidence>
<accession>A0A5B8LDZ1</accession>
<dbReference type="EMBL" id="CP042306">
    <property type="protein sequence ID" value="QDZ06301.1"/>
    <property type="molecule type" value="Genomic_DNA"/>
</dbReference>
<keyword evidence="1" id="KW-0732">Signal</keyword>
<evidence type="ECO:0000313" key="2">
    <source>
        <dbReference type="EMBL" id="QDZ06301.1"/>
    </source>
</evidence>
<dbReference type="RefSeq" id="WP_146569385.1">
    <property type="nucleotide sequence ID" value="NZ_CP042306.1"/>
</dbReference>